<gene>
    <name evidence="2" type="ORF">PVAP13_2KG203075</name>
</gene>
<organism evidence="2 3">
    <name type="scientific">Panicum virgatum</name>
    <name type="common">Blackwell switchgrass</name>
    <dbReference type="NCBI Taxonomy" id="38727"/>
    <lineage>
        <taxon>Eukaryota</taxon>
        <taxon>Viridiplantae</taxon>
        <taxon>Streptophyta</taxon>
        <taxon>Embryophyta</taxon>
        <taxon>Tracheophyta</taxon>
        <taxon>Spermatophyta</taxon>
        <taxon>Magnoliopsida</taxon>
        <taxon>Liliopsida</taxon>
        <taxon>Poales</taxon>
        <taxon>Poaceae</taxon>
        <taxon>PACMAD clade</taxon>
        <taxon>Panicoideae</taxon>
        <taxon>Panicodae</taxon>
        <taxon>Paniceae</taxon>
        <taxon>Panicinae</taxon>
        <taxon>Panicum</taxon>
        <taxon>Panicum sect. Hiantes</taxon>
    </lineage>
</organism>
<feature type="region of interest" description="Disordered" evidence="1">
    <location>
        <begin position="1"/>
        <end position="56"/>
    </location>
</feature>
<comment type="caution">
    <text evidence="2">The sequence shown here is derived from an EMBL/GenBank/DDBJ whole genome shotgun (WGS) entry which is preliminary data.</text>
</comment>
<dbReference type="AlphaFoldDB" id="A0A8T0WAH1"/>
<evidence type="ECO:0000313" key="3">
    <source>
        <dbReference type="Proteomes" id="UP000823388"/>
    </source>
</evidence>
<dbReference type="EMBL" id="CM029039">
    <property type="protein sequence ID" value="KAG2644415.1"/>
    <property type="molecule type" value="Genomic_DNA"/>
</dbReference>
<evidence type="ECO:0000256" key="1">
    <source>
        <dbReference type="SAM" id="MobiDB-lite"/>
    </source>
</evidence>
<accession>A0A8T0WAH1</accession>
<proteinExistence type="predicted"/>
<name>A0A8T0WAH1_PANVG</name>
<reference evidence="2" key="1">
    <citation type="submission" date="2020-05" db="EMBL/GenBank/DDBJ databases">
        <title>WGS assembly of Panicum virgatum.</title>
        <authorList>
            <person name="Lovell J.T."/>
            <person name="Jenkins J."/>
            <person name="Shu S."/>
            <person name="Juenger T.E."/>
            <person name="Schmutz J."/>
        </authorList>
    </citation>
    <scope>NUCLEOTIDE SEQUENCE</scope>
    <source>
        <strain evidence="2">AP13</strain>
    </source>
</reference>
<keyword evidence="3" id="KW-1185">Reference proteome</keyword>
<protein>
    <submittedName>
        <fullName evidence="2">Uncharacterized protein</fullName>
    </submittedName>
</protein>
<sequence>MAPVAPCARPLPMRRPAAGGACRTSTSHSSPPKDFAAAAASPHDARTRKAPCPVLGYPTTARRDKCPWSCVVPRRVEAEQQPAATVGCAARGRDEGLRE</sequence>
<dbReference type="Proteomes" id="UP000823388">
    <property type="component" value="Chromosome 2K"/>
</dbReference>
<evidence type="ECO:0000313" key="2">
    <source>
        <dbReference type="EMBL" id="KAG2644415.1"/>
    </source>
</evidence>